<dbReference type="Proteomes" id="UP000198534">
    <property type="component" value="Unassembled WGS sequence"/>
</dbReference>
<protein>
    <submittedName>
        <fullName evidence="1">Uncharacterized protein</fullName>
    </submittedName>
</protein>
<sequence length="62" mass="7759">MSNWIYWAKLYSSRFQARCLATRMQEDWWVYGYESPEEVEVFRSPRGRYGVRYIWNQNKKKI</sequence>
<dbReference type="STRING" id="1048340.SAMN05444487_101255"/>
<organism evidence="1 2">
    <name type="scientific">Marininema mesophilum</name>
    <dbReference type="NCBI Taxonomy" id="1048340"/>
    <lineage>
        <taxon>Bacteria</taxon>
        <taxon>Bacillati</taxon>
        <taxon>Bacillota</taxon>
        <taxon>Bacilli</taxon>
        <taxon>Bacillales</taxon>
        <taxon>Thermoactinomycetaceae</taxon>
        <taxon>Marininema</taxon>
    </lineage>
</organism>
<reference evidence="1 2" key="1">
    <citation type="submission" date="2016-10" db="EMBL/GenBank/DDBJ databases">
        <authorList>
            <person name="de Groot N.N."/>
        </authorList>
    </citation>
    <scope>NUCLEOTIDE SEQUENCE [LARGE SCALE GENOMIC DNA]</scope>
    <source>
        <strain evidence="1 2">DSM 45610</strain>
    </source>
</reference>
<name>A0A1H2QLE1_9BACL</name>
<keyword evidence="2" id="KW-1185">Reference proteome</keyword>
<accession>A0A1H2QLE1</accession>
<dbReference type="RefSeq" id="WP_091734924.1">
    <property type="nucleotide sequence ID" value="NZ_FNNQ01000001.1"/>
</dbReference>
<evidence type="ECO:0000313" key="1">
    <source>
        <dbReference type="EMBL" id="SDW08017.1"/>
    </source>
</evidence>
<dbReference type="AlphaFoldDB" id="A0A1H2QLE1"/>
<evidence type="ECO:0000313" key="2">
    <source>
        <dbReference type="Proteomes" id="UP000198534"/>
    </source>
</evidence>
<gene>
    <name evidence="1" type="ORF">SAMN05444487_101255</name>
</gene>
<dbReference type="EMBL" id="FNNQ01000001">
    <property type="protein sequence ID" value="SDW08017.1"/>
    <property type="molecule type" value="Genomic_DNA"/>
</dbReference>
<dbReference type="OrthoDB" id="2376918at2"/>
<proteinExistence type="predicted"/>